<dbReference type="EMBL" id="KN834861">
    <property type="protein sequence ID" value="KIK51555.1"/>
    <property type="molecule type" value="Genomic_DNA"/>
</dbReference>
<dbReference type="HOGENOM" id="CLU_1408916_0_0_1"/>
<accession>A0A0D0AMW1</accession>
<reference evidence="2 3" key="1">
    <citation type="submission" date="2014-04" db="EMBL/GenBank/DDBJ databases">
        <title>Evolutionary Origins and Diversification of the Mycorrhizal Mutualists.</title>
        <authorList>
            <consortium name="DOE Joint Genome Institute"/>
            <consortium name="Mycorrhizal Genomics Consortium"/>
            <person name="Kohler A."/>
            <person name="Kuo A."/>
            <person name="Nagy L.G."/>
            <person name="Floudas D."/>
            <person name="Copeland A."/>
            <person name="Barry K.W."/>
            <person name="Cichocki N."/>
            <person name="Veneault-Fourrey C."/>
            <person name="LaButti K."/>
            <person name="Lindquist E.A."/>
            <person name="Lipzen A."/>
            <person name="Lundell T."/>
            <person name="Morin E."/>
            <person name="Murat C."/>
            <person name="Riley R."/>
            <person name="Ohm R."/>
            <person name="Sun H."/>
            <person name="Tunlid A."/>
            <person name="Henrissat B."/>
            <person name="Grigoriev I.V."/>
            <person name="Hibbett D.S."/>
            <person name="Martin F."/>
        </authorList>
    </citation>
    <scope>NUCLEOTIDE SEQUENCE [LARGE SCALE GENOMIC DNA]</scope>
    <source>
        <strain evidence="2 3">FD-317 M1</strain>
    </source>
</reference>
<feature type="region of interest" description="Disordered" evidence="1">
    <location>
        <begin position="157"/>
        <end position="180"/>
    </location>
</feature>
<feature type="compositionally biased region" description="Polar residues" evidence="1">
    <location>
        <begin position="167"/>
        <end position="177"/>
    </location>
</feature>
<organism evidence="2 3">
    <name type="scientific">Collybiopsis luxurians FD-317 M1</name>
    <dbReference type="NCBI Taxonomy" id="944289"/>
    <lineage>
        <taxon>Eukaryota</taxon>
        <taxon>Fungi</taxon>
        <taxon>Dikarya</taxon>
        <taxon>Basidiomycota</taxon>
        <taxon>Agaricomycotina</taxon>
        <taxon>Agaricomycetes</taxon>
        <taxon>Agaricomycetidae</taxon>
        <taxon>Agaricales</taxon>
        <taxon>Marasmiineae</taxon>
        <taxon>Omphalotaceae</taxon>
        <taxon>Collybiopsis</taxon>
        <taxon>Collybiopsis luxurians</taxon>
    </lineage>
</organism>
<sequence length="193" mass="20636">MLEFKGQDTCHAFHAIEHVAKMFTTKESRIDNQPKVAASLTADVWISILSKMQFVTLIPRENGLVDTICIDSSIPSVTTLSKLSTGTDLTETTSNILSAPAQSPSWLWYNRTAEFKSEFAHGFTLQSILPLPSTGPTVTTFGGADKTRADPASLFSTASSSGSFSGNINDPSDTSRIVSGYPMGTSAFSGSSR</sequence>
<evidence type="ECO:0000313" key="3">
    <source>
        <dbReference type="Proteomes" id="UP000053593"/>
    </source>
</evidence>
<protein>
    <submittedName>
        <fullName evidence="2">Uncharacterized protein</fullName>
    </submittedName>
</protein>
<evidence type="ECO:0000256" key="1">
    <source>
        <dbReference type="SAM" id="MobiDB-lite"/>
    </source>
</evidence>
<evidence type="ECO:0000313" key="2">
    <source>
        <dbReference type="EMBL" id="KIK51555.1"/>
    </source>
</evidence>
<name>A0A0D0AMW1_9AGAR</name>
<keyword evidence="3" id="KW-1185">Reference proteome</keyword>
<proteinExistence type="predicted"/>
<feature type="compositionally biased region" description="Low complexity" evidence="1">
    <location>
        <begin position="157"/>
        <end position="166"/>
    </location>
</feature>
<dbReference type="Proteomes" id="UP000053593">
    <property type="component" value="Unassembled WGS sequence"/>
</dbReference>
<dbReference type="AlphaFoldDB" id="A0A0D0AMW1"/>
<gene>
    <name evidence="2" type="ORF">GYMLUDRAFT_251992</name>
</gene>